<dbReference type="Pfam" id="PF22871">
    <property type="entry name" value="AimR"/>
    <property type="match status" value="1"/>
</dbReference>
<dbReference type="Proteomes" id="UP001341136">
    <property type="component" value="Chromosome"/>
</dbReference>
<dbReference type="SUPFAM" id="SSF47413">
    <property type="entry name" value="lambda repressor-like DNA-binding domains"/>
    <property type="match status" value="1"/>
</dbReference>
<accession>A0ABZ2CWF7</accession>
<reference evidence="1 2" key="1">
    <citation type="submission" date="2024-01" db="EMBL/GenBank/DDBJ databases">
        <title>Culturomics analysis of mouse respiratory tract.</title>
        <authorList>
            <person name="Phillips A.M."/>
            <person name="Collette N.M."/>
            <person name="Mageeney C.M."/>
            <person name="Sinha A."/>
            <person name="Hern K.E."/>
            <person name="Arkin A.P."/>
            <person name="Williams K.P."/>
            <person name="Branda S."/>
        </authorList>
    </citation>
    <scope>NUCLEOTIDE SEQUENCE [LARGE SCALE GENOMIC DNA]</scope>
    <source>
        <strain evidence="1 2">CP20</strain>
    </source>
</reference>
<dbReference type="RefSeq" id="WP_338465127.1">
    <property type="nucleotide sequence ID" value="NZ_CP144921.1"/>
</dbReference>
<evidence type="ECO:0000313" key="1">
    <source>
        <dbReference type="EMBL" id="WWA30370.1"/>
    </source>
</evidence>
<dbReference type="NCBIfam" id="NF038310">
    <property type="entry name" value="lysogeny_AimR"/>
    <property type="match status" value="1"/>
</dbReference>
<dbReference type="Gene3D" id="1.25.40.10">
    <property type="entry name" value="Tetratricopeptide repeat domain"/>
    <property type="match status" value="1"/>
</dbReference>
<keyword evidence="2" id="KW-1185">Reference proteome</keyword>
<dbReference type="InterPro" id="IPR047705">
    <property type="entry name" value="AimR-like"/>
</dbReference>
<dbReference type="EMBL" id="CP144921">
    <property type="protein sequence ID" value="WWA30370.1"/>
    <property type="molecule type" value="Genomic_DNA"/>
</dbReference>
<keyword evidence="1" id="KW-0675">Receptor</keyword>
<evidence type="ECO:0000313" key="2">
    <source>
        <dbReference type="Proteomes" id="UP001341136"/>
    </source>
</evidence>
<dbReference type="InterPro" id="IPR011990">
    <property type="entry name" value="TPR-like_helical_dom_sf"/>
</dbReference>
<organism evidence="1 2">
    <name type="scientific">Shouchella rhizosphaerae</name>
    <dbReference type="NCBI Taxonomy" id="866786"/>
    <lineage>
        <taxon>Bacteria</taxon>
        <taxon>Bacillati</taxon>
        <taxon>Bacillota</taxon>
        <taxon>Bacilli</taxon>
        <taxon>Bacillales</taxon>
        <taxon>Bacillaceae</taxon>
        <taxon>Shouchella</taxon>
    </lineage>
</organism>
<sequence length="363" mass="41646">MESVINKLKEEMINKGIRQVDIVNATELNKSYVSKVLKNTIEPSFSQMFSIINFVSPKNYYEILDDFARRVQIKDNVLSAFEYASYFCRNGLLSELIDTHRGNKKEFEEYAIVYELANNREANRKELCREVFGTLKSPEMKVKVLLVEAVDYYSSGEVSLALGFSNKIKESLESINNTFFSEALETRLFGMLANALLYHKSDVEGARKYSRLVLENSVSSLSARVSATHILAHSYIFDNYDQSIEYFKRACVLYSDFNESMVGEILTNEIPFLKNVHGVPLEIGKDVVCTEELLHFHVRQGNREEAYELLNSAHLEKDSPYVKAYIGTLEKDFTKLLESQVSLIDRGNRFFIKVVECLARTIN</sequence>
<name>A0ABZ2CWF7_9BACI</name>
<protein>
    <submittedName>
        <fullName evidence="1">AimR family lysis-lysogeny pheromone receptor</fullName>
    </submittedName>
</protein>
<dbReference type="InterPro" id="IPR010982">
    <property type="entry name" value="Lambda_DNA-bd_dom_sf"/>
</dbReference>
<proteinExistence type="predicted"/>
<gene>
    <name evidence="1" type="ORF">V5G21_00815</name>
</gene>